<name>A0ABZ3IDG0_9RHOB</name>
<organism evidence="1 2">
    <name type="scientific">Yoonia phaeophyticola</name>
    <dbReference type="NCBI Taxonomy" id="3137369"/>
    <lineage>
        <taxon>Bacteria</taxon>
        <taxon>Pseudomonadati</taxon>
        <taxon>Pseudomonadota</taxon>
        <taxon>Alphaproteobacteria</taxon>
        <taxon>Rhodobacterales</taxon>
        <taxon>Paracoccaceae</taxon>
        <taxon>Yoonia</taxon>
    </lineage>
</organism>
<sequence>MTNSAQPGDIDALVSSVRDLVAHEKPVGRRRRRTRSELLILTQACRVDDEDAPAEYISVEEGDSTPSEEPELASNVLRLNAAVQPERKTLEAKIAELEAAVTAQPEDWEPDEGEAFASDAWAASAFQTPAVDSPTPAHEPTQSRAEMVAQLAREVEEAIGIGQPKPAPSPEMDMQAMRAMVVQIIREELAGELGEKITRNVRKLVRREINRVLASHDLD</sequence>
<reference evidence="2" key="1">
    <citation type="submission" date="2024-04" db="EMBL/GenBank/DDBJ databases">
        <title>Phylogenomic analyses of a clade within the roseobacter group suggest taxonomic reassignments of species of the genera Aestuariivita, Citreicella, Loktanella, Nautella, Pelagibaca, Ruegeria, Thalassobius, Thiobacimonas and Tropicibacter, and the proposal o.</title>
        <authorList>
            <person name="Jeon C.O."/>
        </authorList>
    </citation>
    <scope>NUCLEOTIDE SEQUENCE [LARGE SCALE GENOMIC DNA]</scope>
    <source>
        <strain evidence="2">BS5-3</strain>
    </source>
</reference>
<dbReference type="EMBL" id="CP150951">
    <property type="protein sequence ID" value="XFO62925.1"/>
    <property type="molecule type" value="Genomic_DNA"/>
</dbReference>
<protein>
    <submittedName>
        <fullName evidence="1">Uncharacterized protein</fullName>
    </submittedName>
</protein>
<evidence type="ECO:0000313" key="2">
    <source>
        <dbReference type="Proteomes" id="UP001440612"/>
    </source>
</evidence>
<accession>A0ABZ3IDG0</accession>
<keyword evidence="2" id="KW-1185">Reference proteome</keyword>
<gene>
    <name evidence="1" type="ORF">AABB29_20710</name>
</gene>
<evidence type="ECO:0000313" key="1">
    <source>
        <dbReference type="EMBL" id="XFO62925.1"/>
    </source>
</evidence>
<proteinExistence type="predicted"/>
<dbReference type="RefSeq" id="WP_373636545.1">
    <property type="nucleotide sequence ID" value="NZ_CP150951.2"/>
</dbReference>
<dbReference type="Proteomes" id="UP001440612">
    <property type="component" value="Chromosome"/>
</dbReference>